<evidence type="ECO:0000313" key="1">
    <source>
        <dbReference type="EMBL" id="MDH6220215.1"/>
    </source>
</evidence>
<reference evidence="1 2" key="1">
    <citation type="submission" date="2023-04" db="EMBL/GenBank/DDBJ databases">
        <title>Forest soil microbial communities from Buena Vista Peninsula, Colon Province, Panama.</title>
        <authorList>
            <person name="Bouskill N."/>
        </authorList>
    </citation>
    <scope>NUCLEOTIDE SEQUENCE [LARGE SCALE GENOMIC DNA]</scope>
    <source>
        <strain evidence="1 2">GGS1</strain>
    </source>
</reference>
<dbReference type="Proteomes" id="UP001160499">
    <property type="component" value="Unassembled WGS sequence"/>
</dbReference>
<evidence type="ECO:0000313" key="2">
    <source>
        <dbReference type="Proteomes" id="UP001160499"/>
    </source>
</evidence>
<organism evidence="1 2">
    <name type="scientific">Streptomyces pseudovenezuelae</name>
    <dbReference type="NCBI Taxonomy" id="67350"/>
    <lineage>
        <taxon>Bacteria</taxon>
        <taxon>Bacillati</taxon>
        <taxon>Actinomycetota</taxon>
        <taxon>Actinomycetes</taxon>
        <taxon>Kitasatosporales</taxon>
        <taxon>Streptomycetaceae</taxon>
        <taxon>Streptomyces</taxon>
        <taxon>Streptomyces aurantiacus group</taxon>
    </lineage>
</organism>
<protein>
    <recommendedName>
        <fullName evidence="3">PE domain-containing protein</fullName>
    </recommendedName>
</protein>
<sequence>MLINWGEGGGVADRLVVDGTELDRFFKDLRKARDSFTALQRALHDSGVDGLGTDDLDKACDEFQKDWHYGAKEIAGQIEELTDLTKKAKDDFHEVDVALEKALEKVRHKGGKK</sequence>
<evidence type="ECO:0008006" key="3">
    <source>
        <dbReference type="Google" id="ProtNLM"/>
    </source>
</evidence>
<name>A0ABT6LV76_9ACTN</name>
<comment type="caution">
    <text evidence="1">The sequence shown here is derived from an EMBL/GenBank/DDBJ whole genome shotgun (WGS) entry which is preliminary data.</text>
</comment>
<gene>
    <name evidence="1" type="ORF">M2283_007555</name>
</gene>
<proteinExistence type="predicted"/>
<keyword evidence="2" id="KW-1185">Reference proteome</keyword>
<dbReference type="EMBL" id="JARXVH010000015">
    <property type="protein sequence ID" value="MDH6220215.1"/>
    <property type="molecule type" value="Genomic_DNA"/>
</dbReference>
<dbReference type="RefSeq" id="WP_280880976.1">
    <property type="nucleotide sequence ID" value="NZ_JARXVH010000015.1"/>
</dbReference>
<accession>A0ABT6LV76</accession>